<feature type="chain" id="PRO_5022949077" description="T-lymphocyte activation antigen CD86" evidence="20">
    <location>
        <begin position="26"/>
        <end position="332"/>
    </location>
</feature>
<evidence type="ECO:0000256" key="3">
    <source>
        <dbReference type="ARBA" id="ARBA00022692"/>
    </source>
</evidence>
<evidence type="ECO:0000256" key="4">
    <source>
        <dbReference type="ARBA" id="ARBA00022729"/>
    </source>
</evidence>
<evidence type="ECO:0000256" key="5">
    <source>
        <dbReference type="ARBA" id="ARBA00022843"/>
    </source>
</evidence>
<feature type="compositionally biased region" description="Basic and acidic residues" evidence="18">
    <location>
        <begin position="288"/>
        <end position="307"/>
    </location>
</feature>
<dbReference type="InterPro" id="IPR013783">
    <property type="entry name" value="Ig-like_fold"/>
</dbReference>
<evidence type="ECO:0000259" key="21">
    <source>
        <dbReference type="PROSITE" id="PS50835"/>
    </source>
</evidence>
<organism evidence="22 23">
    <name type="scientific">Marmota monax</name>
    <name type="common">Woodchuck</name>
    <dbReference type="NCBI Taxonomy" id="9995"/>
    <lineage>
        <taxon>Eukaryota</taxon>
        <taxon>Metazoa</taxon>
        <taxon>Chordata</taxon>
        <taxon>Craniata</taxon>
        <taxon>Vertebrata</taxon>
        <taxon>Euteleostomi</taxon>
        <taxon>Mammalia</taxon>
        <taxon>Eutheria</taxon>
        <taxon>Euarchontoglires</taxon>
        <taxon>Glires</taxon>
        <taxon>Rodentia</taxon>
        <taxon>Sciuromorpha</taxon>
        <taxon>Sciuridae</taxon>
        <taxon>Xerinae</taxon>
        <taxon>Marmotini</taxon>
        <taxon>Marmota</taxon>
    </lineage>
</organism>
<dbReference type="CDD" id="cd16087">
    <property type="entry name" value="IgV_CD86"/>
    <property type="match status" value="1"/>
</dbReference>
<dbReference type="SMART" id="SM00406">
    <property type="entry name" value="IGv"/>
    <property type="match status" value="1"/>
</dbReference>
<keyword evidence="13" id="KW-0393">Immunoglobulin domain</keyword>
<dbReference type="GO" id="GO:0071222">
    <property type="term" value="P:cellular response to lipopolysaccharide"/>
    <property type="evidence" value="ECO:0007669"/>
    <property type="project" value="TreeGrafter"/>
</dbReference>
<evidence type="ECO:0000256" key="12">
    <source>
        <dbReference type="ARBA" id="ARBA00023180"/>
    </source>
</evidence>
<dbReference type="Proteomes" id="UP000335636">
    <property type="component" value="Unassembled WGS sequence"/>
</dbReference>
<keyword evidence="10" id="KW-1015">Disulfide bond</keyword>
<keyword evidence="23" id="KW-1185">Reference proteome</keyword>
<dbReference type="InterPro" id="IPR051713">
    <property type="entry name" value="T-cell_Activation_Regulation"/>
</dbReference>
<evidence type="ECO:0000256" key="8">
    <source>
        <dbReference type="ARBA" id="ARBA00023130"/>
    </source>
</evidence>
<accession>A0A5E4CGZ6</accession>
<dbReference type="InterPro" id="IPR013106">
    <property type="entry name" value="Ig_V-set"/>
</dbReference>
<dbReference type="InterPro" id="IPR013162">
    <property type="entry name" value="CD80_C2-set"/>
</dbReference>
<comment type="function">
    <text evidence="14">Receptor involved in the costimulatory signal essential for T-lymphocyte proliferation and interleukin-2 production, by binding CD28 or CTLA-4. May play a critical role in the early events of T-cell activation and costimulation of naive T-cells, such as deciding between immunity and anergy that is made by T-cells within 24 hours after activation. Also involved in the regulation of B cells function, plays a role in regulating the level of IgG(1) produced. Upon CD40 engagement, activates NF-kappa-B signaling pathway via phospholipase C and protein kinase C activation.</text>
</comment>
<dbReference type="GO" id="GO:0009897">
    <property type="term" value="C:external side of plasma membrane"/>
    <property type="evidence" value="ECO:0007669"/>
    <property type="project" value="TreeGrafter"/>
</dbReference>
<evidence type="ECO:0000256" key="9">
    <source>
        <dbReference type="ARBA" id="ARBA00023136"/>
    </source>
</evidence>
<dbReference type="GO" id="GO:0007166">
    <property type="term" value="P:cell surface receptor signaling pathway"/>
    <property type="evidence" value="ECO:0007669"/>
    <property type="project" value="TreeGrafter"/>
</dbReference>
<keyword evidence="8" id="KW-1064">Adaptive immunity</keyword>
<dbReference type="GO" id="GO:0042130">
    <property type="term" value="P:negative regulation of T cell proliferation"/>
    <property type="evidence" value="ECO:0007669"/>
    <property type="project" value="TreeGrafter"/>
</dbReference>
<dbReference type="InterPro" id="IPR003599">
    <property type="entry name" value="Ig_sub"/>
</dbReference>
<name>A0A5E4CGZ6_MARMO</name>
<evidence type="ECO:0000256" key="18">
    <source>
        <dbReference type="SAM" id="MobiDB-lite"/>
    </source>
</evidence>
<keyword evidence="5" id="KW-0832">Ubl conjugation</keyword>
<dbReference type="PANTHER" id="PTHR25466">
    <property type="entry name" value="T-LYMPHOCYTE ACTIVATION ANTIGEN"/>
    <property type="match status" value="1"/>
</dbReference>
<evidence type="ECO:0000256" key="10">
    <source>
        <dbReference type="ARBA" id="ARBA00023157"/>
    </source>
</evidence>
<dbReference type="EMBL" id="CABDUW010001273">
    <property type="protein sequence ID" value="VTJ80161.1"/>
    <property type="molecule type" value="Genomic_DNA"/>
</dbReference>
<keyword evidence="2" id="KW-1003">Cell membrane</keyword>
<evidence type="ECO:0000256" key="13">
    <source>
        <dbReference type="ARBA" id="ARBA00023319"/>
    </source>
</evidence>
<dbReference type="SMART" id="SM00409">
    <property type="entry name" value="IG"/>
    <property type="match status" value="1"/>
</dbReference>
<evidence type="ECO:0000256" key="16">
    <source>
        <dbReference type="ARBA" id="ARBA00074065"/>
    </source>
</evidence>
<evidence type="ECO:0000256" key="1">
    <source>
        <dbReference type="ARBA" id="ARBA00004251"/>
    </source>
</evidence>
<evidence type="ECO:0000256" key="2">
    <source>
        <dbReference type="ARBA" id="ARBA00022475"/>
    </source>
</evidence>
<dbReference type="InterPro" id="IPR037677">
    <property type="entry name" value="CD86_IgV"/>
</dbReference>
<keyword evidence="9 19" id="KW-0472">Membrane</keyword>
<keyword evidence="11" id="KW-0675">Receptor</keyword>
<gene>
    <name evidence="22" type="ORF">MONAX_5E024595</name>
</gene>
<keyword evidence="6" id="KW-0391">Immunity</keyword>
<evidence type="ECO:0000256" key="7">
    <source>
        <dbReference type="ARBA" id="ARBA00022989"/>
    </source>
</evidence>
<keyword evidence="4 20" id="KW-0732">Signal</keyword>
<sequence>MDPRCTMGLRITLFVTAFLLSDVASLKSQASFNETADLPCQFINSQNISLGELIIFWQDQQKLVLYELYLGNEKPDNVAAKYLGRTSFDQDNWTMQLHNVQIKDKGSYQCIVHHKGPQGIVHLYQMTSELSVFANFSEPEIRPLSNITGDSGINLTCSSSQGHPPPLRIYFVLETQNSTVEHDGVMVISQDNETELYNVSASLSVPFPDDTSNVTITCFVCTASGTLKSPPFNTVLPTDSLARKDQTYLAAFGLLIILSMIFVVVLCLKKQKRRRRQQHQQTAGSSEETIKMESEETKERVEIHEPEQNDEEVQCIVHYSKTPLGNHNATHF</sequence>
<keyword evidence="3 19" id="KW-0812">Transmembrane</keyword>
<dbReference type="GO" id="GO:0046649">
    <property type="term" value="P:lymphocyte activation"/>
    <property type="evidence" value="ECO:0007669"/>
    <property type="project" value="UniProtKB-ARBA"/>
</dbReference>
<dbReference type="Pfam" id="PF08205">
    <property type="entry name" value="C2-set_2"/>
    <property type="match status" value="1"/>
</dbReference>
<evidence type="ECO:0000256" key="14">
    <source>
        <dbReference type="ARBA" id="ARBA00060284"/>
    </source>
</evidence>
<dbReference type="Pfam" id="PF07686">
    <property type="entry name" value="V-set"/>
    <property type="match status" value="1"/>
</dbReference>
<evidence type="ECO:0000256" key="17">
    <source>
        <dbReference type="ARBA" id="ARBA00078929"/>
    </source>
</evidence>
<evidence type="ECO:0000313" key="22">
    <source>
        <dbReference type="EMBL" id="VTJ80161.1"/>
    </source>
</evidence>
<feature type="signal peptide" evidence="20">
    <location>
        <begin position="1"/>
        <end position="25"/>
    </location>
</feature>
<dbReference type="SUPFAM" id="SSF48726">
    <property type="entry name" value="Immunoglobulin"/>
    <property type="match status" value="2"/>
</dbReference>
<evidence type="ECO:0000256" key="20">
    <source>
        <dbReference type="SAM" id="SignalP"/>
    </source>
</evidence>
<feature type="domain" description="Ig-like" evidence="21">
    <location>
        <begin position="3"/>
        <end position="127"/>
    </location>
</feature>
<dbReference type="GO" id="GO:0042102">
    <property type="term" value="P:positive regulation of T cell proliferation"/>
    <property type="evidence" value="ECO:0007669"/>
    <property type="project" value="TreeGrafter"/>
</dbReference>
<proteinExistence type="predicted"/>
<evidence type="ECO:0000256" key="11">
    <source>
        <dbReference type="ARBA" id="ARBA00023170"/>
    </source>
</evidence>
<dbReference type="PANTHER" id="PTHR25466:SF2">
    <property type="entry name" value="T-LYMPHOCYTE ACTIVATION ANTIGEN CD86"/>
    <property type="match status" value="1"/>
</dbReference>
<evidence type="ECO:0000256" key="15">
    <source>
        <dbReference type="ARBA" id="ARBA00062369"/>
    </source>
</evidence>
<dbReference type="InterPro" id="IPR036179">
    <property type="entry name" value="Ig-like_dom_sf"/>
</dbReference>
<dbReference type="GO" id="GO:0031295">
    <property type="term" value="P:T cell costimulation"/>
    <property type="evidence" value="ECO:0007669"/>
    <property type="project" value="TreeGrafter"/>
</dbReference>
<dbReference type="Gene3D" id="2.60.40.10">
    <property type="entry name" value="Immunoglobulins"/>
    <property type="match status" value="2"/>
</dbReference>
<dbReference type="FunFam" id="2.60.40.10:FF:000582">
    <property type="entry name" value="T-lymphocyte activation antigen CD86"/>
    <property type="match status" value="1"/>
</dbReference>
<feature type="region of interest" description="Disordered" evidence="18">
    <location>
        <begin position="276"/>
        <end position="309"/>
    </location>
</feature>
<evidence type="ECO:0000313" key="23">
    <source>
        <dbReference type="Proteomes" id="UP000335636"/>
    </source>
</evidence>
<dbReference type="PROSITE" id="PS50835">
    <property type="entry name" value="IG_LIKE"/>
    <property type="match status" value="1"/>
</dbReference>
<dbReference type="FunFam" id="2.60.40.10:FF:000765">
    <property type="entry name" value="CD86 isoform 1"/>
    <property type="match status" value="1"/>
</dbReference>
<comment type="subunit">
    <text evidence="15">Homodimer. Interacts with MARCH8. Interacts (via cytoplasmic domain) with PHB1 and PHB2; the interactions increases after priming with CD40. Interacts with CD28.</text>
</comment>
<protein>
    <recommendedName>
        <fullName evidence="16">T-lymphocyte activation antigen CD86</fullName>
    </recommendedName>
    <alternativeName>
        <fullName evidence="17">Activation B7-2 antigen</fullName>
    </alternativeName>
</protein>
<feature type="transmembrane region" description="Helical" evidence="19">
    <location>
        <begin position="248"/>
        <end position="268"/>
    </location>
</feature>
<evidence type="ECO:0000256" key="19">
    <source>
        <dbReference type="SAM" id="Phobius"/>
    </source>
</evidence>
<reference evidence="22" key="1">
    <citation type="submission" date="2019-04" db="EMBL/GenBank/DDBJ databases">
        <authorList>
            <person name="Alioto T."/>
            <person name="Alioto T."/>
        </authorList>
    </citation>
    <scope>NUCLEOTIDE SEQUENCE [LARGE SCALE GENOMIC DNA]</scope>
</reference>
<keyword evidence="12" id="KW-0325">Glycoprotein</keyword>
<keyword evidence="7 19" id="KW-1133">Transmembrane helix</keyword>
<comment type="subcellular location">
    <subcellularLocation>
        <location evidence="1">Cell membrane</location>
        <topology evidence="1">Single-pass type I membrane protein</topology>
    </subcellularLocation>
</comment>
<evidence type="ECO:0000256" key="6">
    <source>
        <dbReference type="ARBA" id="ARBA00022859"/>
    </source>
</evidence>
<dbReference type="InterPro" id="IPR007110">
    <property type="entry name" value="Ig-like_dom"/>
</dbReference>
<comment type="caution">
    <text evidence="22">The sequence shown here is derived from an EMBL/GenBank/DDBJ whole genome shotgun (WGS) entry which is preliminary data.</text>
</comment>
<dbReference type="GO" id="GO:0002250">
    <property type="term" value="P:adaptive immune response"/>
    <property type="evidence" value="ECO:0007669"/>
    <property type="project" value="UniProtKB-KW"/>
</dbReference>
<dbReference type="AlphaFoldDB" id="A0A5E4CGZ6"/>